<organism evidence="2 3">
    <name type="scientific">Ziziphus jujuba var. spinosa</name>
    <dbReference type="NCBI Taxonomy" id="714518"/>
    <lineage>
        <taxon>Eukaryota</taxon>
        <taxon>Viridiplantae</taxon>
        <taxon>Streptophyta</taxon>
        <taxon>Embryophyta</taxon>
        <taxon>Tracheophyta</taxon>
        <taxon>Spermatophyta</taxon>
        <taxon>Magnoliopsida</taxon>
        <taxon>eudicotyledons</taxon>
        <taxon>Gunneridae</taxon>
        <taxon>Pentapetalae</taxon>
        <taxon>rosids</taxon>
        <taxon>fabids</taxon>
        <taxon>Rosales</taxon>
        <taxon>Rhamnaceae</taxon>
        <taxon>Paliureae</taxon>
        <taxon>Ziziphus</taxon>
    </lineage>
</organism>
<sequence length="694" mass="78659">MSGGGSTSKCARLCRLIDDSLRPYAVSVAFTLLEELDVVPMTKEKEKEILIALSQVFRQVQLWNQEFDSDSDNDSVLLLDCESGCSSGSGPHYEEIQCLSKILADLIVLLTFESRYVQHLATNVLLVVSEFVAASGRNWDAFIHLLCGCLDTAITIKLTFDSAPSPTGADDSNFGSSSFVIKLKQKLKDANWSTAASIVRVLRTILKIFNTENDVQFLTFYFDSVSSCLSNVPWDLLTQICVAPNVVQKSSGADALFHRSVFLGNFTQFLCSLVEQSYAVEAAGDSAKKRPDLQIIINFVPKLLNWCLGKQGDCVNTCILLYFRHKLLVLMIRLSFQTSLDCSILVSWLGLMHAYFSEYLQQSMTSLKAVQDDCLEGSPFLLSVSDTEVNNLCSHHVQRLAVFLFLRFSLGLISLKSDNDEKCACASQNLCLPSESNVNLECCGRKKGILELYNWLQGHLPVSIFVDHNIYLQKCIDFALSFLQLYMHEDDLLFKVLLQLFCVPFPAERWFQNLKGDLHNAKGDMLFHVSNVFNPVHLFHLFLLEARYPCYRNLKSLLPALDTFRINLQCLRMVCDSWHSFVQFSVGGQNVNQSSCKKRKWDGSLFQTEKSSSSVKNDRTLTILEKECNEHKYGCKDNQTIGQRYMDAKECLLSLKISVESLHQKDLFPYNPKVLLKRLTRFQELCLRDEQNYL</sequence>
<accession>A0A978UYQ2</accession>
<dbReference type="EMBL" id="JAEACU010000008">
    <property type="protein sequence ID" value="KAH7520118.1"/>
    <property type="molecule type" value="Genomic_DNA"/>
</dbReference>
<gene>
    <name evidence="2" type="ORF">FEM48_Zijuj08G0110100</name>
</gene>
<dbReference type="PANTHER" id="PTHR16057:SF1">
    <property type="entry name" value="PROTEIN LINES HOMOLOG 1"/>
    <property type="match status" value="1"/>
</dbReference>
<dbReference type="AlphaFoldDB" id="A0A978UYQ2"/>
<proteinExistence type="predicted"/>
<dbReference type="PANTHER" id="PTHR16057">
    <property type="entry name" value="WINS1, 2 PROTEIN"/>
    <property type="match status" value="1"/>
</dbReference>
<evidence type="ECO:0000313" key="3">
    <source>
        <dbReference type="Proteomes" id="UP000813462"/>
    </source>
</evidence>
<feature type="domain" description="Protein Lines C-terminal" evidence="1">
    <location>
        <begin position="648"/>
        <end position="684"/>
    </location>
</feature>
<dbReference type="InterPro" id="IPR024875">
    <property type="entry name" value="Protein_Lines"/>
</dbReference>
<protein>
    <recommendedName>
        <fullName evidence="1">Protein Lines C-terminal domain-containing protein</fullName>
    </recommendedName>
</protein>
<dbReference type="Proteomes" id="UP000813462">
    <property type="component" value="Unassembled WGS sequence"/>
</dbReference>
<name>A0A978UYQ2_ZIZJJ</name>
<evidence type="ECO:0000259" key="1">
    <source>
        <dbReference type="Pfam" id="PF14695"/>
    </source>
</evidence>
<evidence type="ECO:0000313" key="2">
    <source>
        <dbReference type="EMBL" id="KAH7520118.1"/>
    </source>
</evidence>
<dbReference type="Pfam" id="PF14695">
    <property type="entry name" value="LINES_C"/>
    <property type="match status" value="1"/>
</dbReference>
<dbReference type="InterPro" id="IPR029415">
    <property type="entry name" value="Lines_C"/>
</dbReference>
<comment type="caution">
    <text evidence="2">The sequence shown here is derived from an EMBL/GenBank/DDBJ whole genome shotgun (WGS) entry which is preliminary data.</text>
</comment>
<reference evidence="2" key="1">
    <citation type="journal article" date="2021" name="Front. Plant Sci.">
        <title>Chromosome-Scale Genome Assembly for Chinese Sour Jujube and Insights Into Its Genome Evolution and Domestication Signature.</title>
        <authorList>
            <person name="Shen L.-Y."/>
            <person name="Luo H."/>
            <person name="Wang X.-L."/>
            <person name="Wang X.-M."/>
            <person name="Qiu X.-J."/>
            <person name="Liu H."/>
            <person name="Zhou S.-S."/>
            <person name="Jia K.-H."/>
            <person name="Nie S."/>
            <person name="Bao Y.-T."/>
            <person name="Zhang R.-G."/>
            <person name="Yun Q.-Z."/>
            <person name="Chai Y.-H."/>
            <person name="Lu J.-Y."/>
            <person name="Li Y."/>
            <person name="Zhao S.-W."/>
            <person name="Mao J.-F."/>
            <person name="Jia S.-G."/>
            <person name="Mao Y.-M."/>
        </authorList>
    </citation>
    <scope>NUCLEOTIDE SEQUENCE</scope>
    <source>
        <strain evidence="2">AT0</strain>
        <tissue evidence="2">Leaf</tissue>
    </source>
</reference>